<evidence type="ECO:0000313" key="8">
    <source>
        <dbReference type="EMBL" id="SVD47867.1"/>
    </source>
</evidence>
<evidence type="ECO:0000256" key="4">
    <source>
        <dbReference type="ARBA" id="ARBA00022598"/>
    </source>
</evidence>
<feature type="domain" description="Mur ligase central" evidence="7">
    <location>
        <begin position="25"/>
        <end position="202"/>
    </location>
</feature>
<dbReference type="GO" id="GO:0005737">
    <property type="term" value="C:cytoplasm"/>
    <property type="evidence" value="ECO:0007669"/>
    <property type="project" value="UniProtKB-SubCell"/>
</dbReference>
<dbReference type="Pfam" id="PF08245">
    <property type="entry name" value="Mur_ligase_M"/>
    <property type="match status" value="1"/>
</dbReference>
<dbReference type="GO" id="GO:0005524">
    <property type="term" value="F:ATP binding"/>
    <property type="evidence" value="ECO:0007669"/>
    <property type="project" value="UniProtKB-KW"/>
</dbReference>
<comment type="subcellular location">
    <subcellularLocation>
        <location evidence="1">Cytoplasm</location>
    </subcellularLocation>
</comment>
<dbReference type="SUPFAM" id="SSF53623">
    <property type="entry name" value="MurD-like peptide ligases, catalytic domain"/>
    <property type="match status" value="1"/>
</dbReference>
<name>A0A382VMV1_9ZZZZ</name>
<sequence length="283" mass="30409">KKINVPVVSQMQLALEICDADVIGITGSNGKSTTTALAGFAADAANIKTLTGGNLGGTLLEQIETLKKPAKAFLEISHTQLQYIKSSPHIVGITNITANHLDQFSWEDYIALKISILKNQKSKDIAILNKDDLVTWRNKKAVKGNTHATSLKGPIAGNGSWIENKKIFASFNGEAESIVDLSELKLKGRHNLANALMATALAYSAQVPKEAIHNALSNFSGLPHRLETVGTTKGVPWINDSIATTPERTIAALSSFTKPIILLLGGRGKNLPLKDLREQISKS</sequence>
<dbReference type="InterPro" id="IPR036615">
    <property type="entry name" value="Mur_ligase_C_dom_sf"/>
</dbReference>
<dbReference type="GO" id="GO:0008360">
    <property type="term" value="P:regulation of cell shape"/>
    <property type="evidence" value="ECO:0007669"/>
    <property type="project" value="InterPro"/>
</dbReference>
<keyword evidence="3" id="KW-0963">Cytoplasm</keyword>
<keyword evidence="6" id="KW-0067">ATP-binding</keyword>
<evidence type="ECO:0000256" key="1">
    <source>
        <dbReference type="ARBA" id="ARBA00004496"/>
    </source>
</evidence>
<gene>
    <name evidence="8" type="ORF">METZ01_LOCUS400721</name>
</gene>
<organism evidence="8">
    <name type="scientific">marine metagenome</name>
    <dbReference type="NCBI Taxonomy" id="408172"/>
    <lineage>
        <taxon>unclassified sequences</taxon>
        <taxon>metagenomes</taxon>
        <taxon>ecological metagenomes</taxon>
    </lineage>
</organism>
<accession>A0A382VMV1</accession>
<evidence type="ECO:0000259" key="7">
    <source>
        <dbReference type="Pfam" id="PF08245"/>
    </source>
</evidence>
<dbReference type="GO" id="GO:0008764">
    <property type="term" value="F:UDP-N-acetylmuramoylalanine-D-glutamate ligase activity"/>
    <property type="evidence" value="ECO:0007669"/>
    <property type="project" value="InterPro"/>
</dbReference>
<dbReference type="GO" id="GO:0009252">
    <property type="term" value="P:peptidoglycan biosynthetic process"/>
    <property type="evidence" value="ECO:0007669"/>
    <property type="project" value="UniProtKB-UniPathway"/>
</dbReference>
<dbReference type="InterPro" id="IPR013221">
    <property type="entry name" value="Mur_ligase_cen"/>
</dbReference>
<dbReference type="SUPFAM" id="SSF53244">
    <property type="entry name" value="MurD-like peptide ligases, peptide-binding domain"/>
    <property type="match status" value="1"/>
</dbReference>
<dbReference type="Gene3D" id="3.90.190.20">
    <property type="entry name" value="Mur ligase, C-terminal domain"/>
    <property type="match status" value="1"/>
</dbReference>
<dbReference type="EMBL" id="UINC01153253">
    <property type="protein sequence ID" value="SVD47867.1"/>
    <property type="molecule type" value="Genomic_DNA"/>
</dbReference>
<protein>
    <recommendedName>
        <fullName evidence="7">Mur ligase central domain-containing protein</fullName>
    </recommendedName>
</protein>
<dbReference type="PANTHER" id="PTHR43692">
    <property type="entry name" value="UDP-N-ACETYLMURAMOYLALANINE--D-GLUTAMATE LIGASE"/>
    <property type="match status" value="1"/>
</dbReference>
<dbReference type="PANTHER" id="PTHR43692:SF1">
    <property type="entry name" value="UDP-N-ACETYLMURAMOYLALANINE--D-GLUTAMATE LIGASE"/>
    <property type="match status" value="1"/>
</dbReference>
<reference evidence="8" key="1">
    <citation type="submission" date="2018-05" db="EMBL/GenBank/DDBJ databases">
        <authorList>
            <person name="Lanie J.A."/>
            <person name="Ng W.-L."/>
            <person name="Kazmierczak K.M."/>
            <person name="Andrzejewski T.M."/>
            <person name="Davidsen T.M."/>
            <person name="Wayne K.J."/>
            <person name="Tettelin H."/>
            <person name="Glass J.I."/>
            <person name="Rusch D."/>
            <person name="Podicherti R."/>
            <person name="Tsui H.-C.T."/>
            <person name="Winkler M.E."/>
        </authorList>
    </citation>
    <scope>NUCLEOTIDE SEQUENCE</scope>
</reference>
<feature type="non-terminal residue" evidence="8">
    <location>
        <position position="1"/>
    </location>
</feature>
<dbReference type="AlphaFoldDB" id="A0A382VMV1"/>
<dbReference type="UniPathway" id="UPA00219"/>
<evidence type="ECO:0000256" key="5">
    <source>
        <dbReference type="ARBA" id="ARBA00022741"/>
    </source>
</evidence>
<keyword evidence="5" id="KW-0547">Nucleotide-binding</keyword>
<evidence type="ECO:0000256" key="2">
    <source>
        <dbReference type="ARBA" id="ARBA00004752"/>
    </source>
</evidence>
<dbReference type="NCBIfam" id="TIGR01087">
    <property type="entry name" value="murD"/>
    <property type="match status" value="1"/>
</dbReference>
<dbReference type="InterPro" id="IPR005762">
    <property type="entry name" value="MurD"/>
</dbReference>
<dbReference type="Gene3D" id="3.40.1190.10">
    <property type="entry name" value="Mur-like, catalytic domain"/>
    <property type="match status" value="1"/>
</dbReference>
<keyword evidence="4" id="KW-0436">Ligase</keyword>
<dbReference type="InterPro" id="IPR036565">
    <property type="entry name" value="Mur-like_cat_sf"/>
</dbReference>
<dbReference type="GO" id="GO:0051301">
    <property type="term" value="P:cell division"/>
    <property type="evidence" value="ECO:0007669"/>
    <property type="project" value="InterPro"/>
</dbReference>
<proteinExistence type="predicted"/>
<comment type="pathway">
    <text evidence="2">Cell wall biogenesis; peptidoglycan biosynthesis.</text>
</comment>
<feature type="non-terminal residue" evidence="8">
    <location>
        <position position="283"/>
    </location>
</feature>
<evidence type="ECO:0000256" key="3">
    <source>
        <dbReference type="ARBA" id="ARBA00022490"/>
    </source>
</evidence>
<evidence type="ECO:0000256" key="6">
    <source>
        <dbReference type="ARBA" id="ARBA00022840"/>
    </source>
</evidence>